<comment type="caution">
    <text evidence="2">The sequence shown here is derived from an EMBL/GenBank/DDBJ whole genome shotgun (WGS) entry which is preliminary data.</text>
</comment>
<dbReference type="RefSeq" id="WP_211870522.1">
    <property type="nucleotide sequence ID" value="NZ_JAAEDI010000021.1"/>
</dbReference>
<organism evidence="2 3">
    <name type="scientific">Neoroseomonas terrae</name>
    <dbReference type="NCBI Taxonomy" id="424799"/>
    <lineage>
        <taxon>Bacteria</taxon>
        <taxon>Pseudomonadati</taxon>
        <taxon>Pseudomonadota</taxon>
        <taxon>Alphaproteobacteria</taxon>
        <taxon>Acetobacterales</taxon>
        <taxon>Acetobacteraceae</taxon>
        <taxon>Neoroseomonas</taxon>
    </lineage>
</organism>
<keyword evidence="1" id="KW-0472">Membrane</keyword>
<sequence>MAAARAREASPETLLTDGQRGIVLGLFAAGIAFLLVGLLLRAGGAVFWAAFVLLPPVVGAVVGLVGGGVGRRLDAWLRAGGAPRPAAQPVPASALPEPVRAALQVAAVPALLGELHRAAATMPREEKAAADQLLGAAVRAWNGGAGKVALAAQLPHLVAGLVAGGPEGIRAAQDAAARLGDAP</sequence>
<evidence type="ECO:0000313" key="3">
    <source>
        <dbReference type="Proteomes" id="UP000698752"/>
    </source>
</evidence>
<proteinExistence type="predicted"/>
<dbReference type="EMBL" id="JAAEDI010000021">
    <property type="protein sequence ID" value="MBR0651808.1"/>
    <property type="molecule type" value="Genomic_DNA"/>
</dbReference>
<name>A0ABS5EL91_9PROT</name>
<feature type="transmembrane region" description="Helical" evidence="1">
    <location>
        <begin position="46"/>
        <end position="69"/>
    </location>
</feature>
<evidence type="ECO:0000313" key="2">
    <source>
        <dbReference type="EMBL" id="MBR0651808.1"/>
    </source>
</evidence>
<protein>
    <submittedName>
        <fullName evidence="2">Uncharacterized protein</fullName>
    </submittedName>
</protein>
<reference evidence="3" key="1">
    <citation type="journal article" date="2021" name="Syst. Appl. Microbiol.">
        <title>Roseomonas hellenica sp. nov., isolated from roots of wild-growing Alkanna tinctoria.</title>
        <authorList>
            <person name="Rat A."/>
            <person name="Naranjo H.D."/>
            <person name="Lebbe L."/>
            <person name="Cnockaert M."/>
            <person name="Krigas N."/>
            <person name="Grigoriadou K."/>
            <person name="Maloupa E."/>
            <person name="Willems A."/>
        </authorList>
    </citation>
    <scope>NUCLEOTIDE SEQUENCE [LARGE SCALE GENOMIC DNA]</scope>
    <source>
        <strain evidence="3">LMG 31159</strain>
    </source>
</reference>
<evidence type="ECO:0000256" key="1">
    <source>
        <dbReference type="SAM" id="Phobius"/>
    </source>
</evidence>
<feature type="transmembrane region" description="Helical" evidence="1">
    <location>
        <begin position="21"/>
        <end position="40"/>
    </location>
</feature>
<accession>A0ABS5EL91</accession>
<dbReference type="Proteomes" id="UP000698752">
    <property type="component" value="Unassembled WGS sequence"/>
</dbReference>
<gene>
    <name evidence="2" type="ORF">GXW78_19215</name>
</gene>
<keyword evidence="3" id="KW-1185">Reference proteome</keyword>
<keyword evidence="1" id="KW-0812">Transmembrane</keyword>
<keyword evidence="1" id="KW-1133">Transmembrane helix</keyword>